<organism evidence="2 3">
    <name type="scientific">Smittium mucronatum</name>
    <dbReference type="NCBI Taxonomy" id="133383"/>
    <lineage>
        <taxon>Eukaryota</taxon>
        <taxon>Fungi</taxon>
        <taxon>Fungi incertae sedis</taxon>
        <taxon>Zoopagomycota</taxon>
        <taxon>Kickxellomycotina</taxon>
        <taxon>Harpellomycetes</taxon>
        <taxon>Harpellales</taxon>
        <taxon>Legeriomycetaceae</taxon>
        <taxon>Smittium</taxon>
    </lineage>
</organism>
<feature type="compositionally biased region" description="Polar residues" evidence="1">
    <location>
        <begin position="953"/>
        <end position="975"/>
    </location>
</feature>
<reference evidence="2 3" key="1">
    <citation type="journal article" date="2016" name="Mol. Biol. Evol.">
        <title>Genome-Wide Survey of Gut Fungi (Harpellales) Reveals the First Horizontally Transferred Ubiquitin Gene from a Mosquito Host.</title>
        <authorList>
            <person name="Wang Y."/>
            <person name="White M.M."/>
            <person name="Kvist S."/>
            <person name="Moncalvo J.M."/>
        </authorList>
    </citation>
    <scope>NUCLEOTIDE SEQUENCE [LARGE SCALE GENOMIC DNA]</scope>
    <source>
        <strain evidence="2 3">ALG-7-W6</strain>
    </source>
</reference>
<feature type="region of interest" description="Disordered" evidence="1">
    <location>
        <begin position="953"/>
        <end position="976"/>
    </location>
</feature>
<gene>
    <name evidence="2" type="ORF">AYI68_g5982</name>
</gene>
<feature type="region of interest" description="Disordered" evidence="1">
    <location>
        <begin position="902"/>
        <end position="925"/>
    </location>
</feature>
<dbReference type="STRING" id="133383.A0A1R0GSS9"/>
<dbReference type="OrthoDB" id="676979at2759"/>
<feature type="compositionally biased region" description="Polar residues" evidence="1">
    <location>
        <begin position="902"/>
        <end position="921"/>
    </location>
</feature>
<evidence type="ECO:0000313" key="2">
    <source>
        <dbReference type="EMBL" id="OLY79936.1"/>
    </source>
</evidence>
<protein>
    <submittedName>
        <fullName evidence="2">Uncharacterized protein</fullName>
    </submittedName>
</protein>
<comment type="caution">
    <text evidence="2">The sequence shown here is derived from an EMBL/GenBank/DDBJ whole genome shotgun (WGS) entry which is preliminary data.</text>
</comment>
<dbReference type="Proteomes" id="UP000187455">
    <property type="component" value="Unassembled WGS sequence"/>
</dbReference>
<evidence type="ECO:0000313" key="3">
    <source>
        <dbReference type="Proteomes" id="UP000187455"/>
    </source>
</evidence>
<sequence>MDTIPFPALNPNRRTSLLLPKIKIKKVKSSKIYESDGSFKSKKYNFNEKYGIVESTDFSQLGFDQKFIPHIPKWKRANTEILGLRNSSLGTHSSKDSSRVDCNDDSHKSINTTSLPHFSEIVNPDFKPMHKEVKNQKPSQKLNKCSESRIKKDVKNSNFQKIITNNEIIDSIKFKKKVESIRSEVGDSWLRVFSEMKSNSSSSFSKPSMKKSRTFGHPNDATFKFPTTIDPPDEEVYHYRNKINTLKPKNKSKNQSSSPSQIELDDLQVNFEEPVPYFLFPKKSGKSNNIHYSRSSINKVFSRRNSHLVKPNIPNDIPIHRNTLGSVSELYATEAEPLFSGSKNSDSDFGLIKDEAKNIITSPAIMDAHSYSGLDLGIICSINHYTVNWASFDFISEQKSTSKDSQNLDSDSNQYNNRLKFNFKSFRNFKARISIKKEYLDFSFLDEDIFNKFSNSKPKPSNMESLVSKEDSFSNEKTESFNGAYQEIGTYKISEFLKIIYVSEDSSVVNNFEESNTVILEYKTDISCYPEWFVISFPESLETNLSFIPEEVIKRISLHIEKKSPNNNVHQSPIGDECITDLGSINCSDENIISNDSHDSFGSIKALENAFQKINENSVNRDNFYKKMQCVSCGWVGIADQMYRFIDKILDFELTSKVGLSDNNSLFSTGLEKIRILKNPICINCGSNYLIDYSNPISKKDTLQNSIPLQMLTNSIKLMMELSFFESKDEKIKRWAPCGIMKQRIQTLYSKYRQENFRNYKSLASRLVNPDLEEIPIFMALSNKKMYFFSPNDKFWNSIIKSASQSLESNNLKSKRRLSNKHRKEIVLNNENSASAQNFAINSIEMNPYAYLDLIRVCDLKEIKKIDVGPNRQYLALHFKLLDEQPFMKKKIDYAENLEHISPSNLDNETSPSNNGKLNYDSSKDSSKGWIAPFLPRFMTRIVSDTNIYPLSNETGRKSSSLTKPNADESNTFNQAKFEKKTLASNPGSIPEESLSNNKNALNLSNEKNDFSDYESGKCTDIPDLSLKRVYGRVGDDSLKGKKPQIDGNIDFEITSSKKINKNEFGIEEECNFADCKQSFEINLDKINKEEDRFSSVVLMLRDRLICSDWLDTIQEILYSNAEEIVDRDLRRMSLISRTKLINHDIEWAMHHLKQEVFLSKHTFEDLKFLDIIGSIKSSVFNGPDLNSNSKDTDENAGEKLESLSFSDRSTEIPSNLMNCFQKGYESANIEYQPYNSLDPKRGDQEQYKKFNIWNGFKEERRDSLVRLGYELEFFKTKGSKNLVTIDATSDDRVVIDKVTYEFLKLYFSIGWIPEYLSCKYCEYGNKSRKRASSLSNFRSVGEKKVSTSAWNPETKDDICEKCSKYLGITPRTVVATSYYMYLVRERVDIWPPGIDELVKFYERYQTEKPPMIVTSDDKEYDHLNIGKVYKDRLTGTIFNPANLLGMGFGGRSPILMQGIESTGGFLDRLIGAEPTKLPLTTKIDPKEDTLNVLTDKDDISQGNSINESLSKNEPLNEETAVPLVSDKIGFAEEFENKVNDSFWAAELVNQYDQIERVCPVICVDSLVLVIVNAFVYPKKCLEASRTADIIDNNEYLDKKDRSTDNFISVVEELNDYKFGKGTGKLNLGFSGSIGINKKAVGRVKENTSTVRRKSIDLGRISGIEQSSTQFGKSTLGSNYGKKEVYGMTARGWQVAVIITFDPKLLDTLSVEGELKIRDEGFEENIQKSTKNDAQYKCDHSKDKSATYKIGSSLKDQMWTREKDEWKIFFSSISSGIEFMEAVVSLVRDVSGGKRNIEPTVIEGV</sequence>
<dbReference type="EMBL" id="LSSL01003950">
    <property type="protein sequence ID" value="OLY79936.1"/>
    <property type="molecule type" value="Genomic_DNA"/>
</dbReference>
<keyword evidence="3" id="KW-1185">Reference proteome</keyword>
<accession>A0A1R0GSS9</accession>
<feature type="region of interest" description="Disordered" evidence="1">
    <location>
        <begin position="87"/>
        <end position="106"/>
    </location>
</feature>
<name>A0A1R0GSS9_9FUNG</name>
<feature type="compositionally biased region" description="Basic and acidic residues" evidence="1">
    <location>
        <begin position="93"/>
        <end position="106"/>
    </location>
</feature>
<proteinExistence type="predicted"/>
<evidence type="ECO:0000256" key="1">
    <source>
        <dbReference type="SAM" id="MobiDB-lite"/>
    </source>
</evidence>